<keyword evidence="2" id="KW-0732">Signal</keyword>
<keyword evidence="4" id="KW-1185">Reference proteome</keyword>
<feature type="signal peptide" evidence="2">
    <location>
        <begin position="1"/>
        <end position="20"/>
    </location>
</feature>
<feature type="chain" id="PRO_5046938733" evidence="2">
    <location>
        <begin position="21"/>
        <end position="133"/>
    </location>
</feature>
<dbReference type="RefSeq" id="WP_233734630.1">
    <property type="nucleotide sequence ID" value="NZ_JAJVCN010000005.1"/>
</dbReference>
<dbReference type="EMBL" id="JAJVCN010000005">
    <property type="protein sequence ID" value="MCE7011854.1"/>
    <property type="molecule type" value="Genomic_DNA"/>
</dbReference>
<name>A0ABS8ZVU3_9PSEU</name>
<proteinExistence type="predicted"/>
<evidence type="ECO:0000313" key="4">
    <source>
        <dbReference type="Proteomes" id="UP001521150"/>
    </source>
</evidence>
<comment type="caution">
    <text evidence="3">The sequence shown here is derived from an EMBL/GenBank/DDBJ whole genome shotgun (WGS) entry which is preliminary data.</text>
</comment>
<dbReference type="Proteomes" id="UP001521150">
    <property type="component" value="Unassembled WGS sequence"/>
</dbReference>
<sequence length="133" mass="13804">MAIGSAIAAVAMVSAACTQASEGKPVKIPTFGGVPTSVDPTPTETTPSWTPTWEASIPAPVIKPTTKTTTPPPTKKTVTPTPTEPTITIPTLPGIPFVREGARCDQEGAVGISRSGDPLVCMNSRGGLRWRRP</sequence>
<gene>
    <name evidence="3" type="ORF">LWC34_54935</name>
</gene>
<reference evidence="3 4" key="1">
    <citation type="submission" date="2021-12" db="EMBL/GenBank/DDBJ databases">
        <title>Genome sequence of Kibdelosporangium philippinense ATCC 49844.</title>
        <authorList>
            <person name="Fedorov E.A."/>
            <person name="Omeragic M."/>
            <person name="Shalygina K.F."/>
            <person name="Maclea K.S."/>
        </authorList>
    </citation>
    <scope>NUCLEOTIDE SEQUENCE [LARGE SCALE GENOMIC DNA]</scope>
    <source>
        <strain evidence="3 4">ATCC 49844</strain>
    </source>
</reference>
<evidence type="ECO:0000313" key="3">
    <source>
        <dbReference type="EMBL" id="MCE7011854.1"/>
    </source>
</evidence>
<organism evidence="3 4">
    <name type="scientific">Kibdelosporangium philippinense</name>
    <dbReference type="NCBI Taxonomy" id="211113"/>
    <lineage>
        <taxon>Bacteria</taxon>
        <taxon>Bacillati</taxon>
        <taxon>Actinomycetota</taxon>
        <taxon>Actinomycetes</taxon>
        <taxon>Pseudonocardiales</taxon>
        <taxon>Pseudonocardiaceae</taxon>
        <taxon>Kibdelosporangium</taxon>
    </lineage>
</organism>
<feature type="compositionally biased region" description="Low complexity" evidence="1">
    <location>
        <begin position="40"/>
        <end position="94"/>
    </location>
</feature>
<accession>A0ABS8ZVU3</accession>
<evidence type="ECO:0000256" key="2">
    <source>
        <dbReference type="SAM" id="SignalP"/>
    </source>
</evidence>
<evidence type="ECO:0000256" key="1">
    <source>
        <dbReference type="SAM" id="MobiDB-lite"/>
    </source>
</evidence>
<feature type="region of interest" description="Disordered" evidence="1">
    <location>
        <begin position="24"/>
        <end position="94"/>
    </location>
</feature>
<protein>
    <submittedName>
        <fullName evidence="3">Uncharacterized protein</fullName>
    </submittedName>
</protein>